<dbReference type="InterPro" id="IPR026444">
    <property type="entry name" value="Secre_tail"/>
</dbReference>
<proteinExistence type="predicted"/>
<organism evidence="6 7">
    <name type="scientific">Flavobacterium agri</name>
    <dbReference type="NCBI Taxonomy" id="2743471"/>
    <lineage>
        <taxon>Bacteria</taxon>
        <taxon>Pseudomonadati</taxon>
        <taxon>Bacteroidota</taxon>
        <taxon>Flavobacteriia</taxon>
        <taxon>Flavobacteriales</taxon>
        <taxon>Flavobacteriaceae</taxon>
        <taxon>Flavobacterium</taxon>
    </lineage>
</organism>
<feature type="domain" description="DUF4874" evidence="4">
    <location>
        <begin position="34"/>
        <end position="202"/>
    </location>
</feature>
<dbReference type="InterPro" id="IPR032267">
    <property type="entry name" value="DUF4832"/>
</dbReference>
<accession>A0A7Y8XZS1</accession>
<dbReference type="InterPro" id="IPR032379">
    <property type="entry name" value="DUF4874"/>
</dbReference>
<feature type="signal peptide" evidence="2">
    <location>
        <begin position="1"/>
        <end position="18"/>
    </location>
</feature>
<evidence type="ECO:0000256" key="1">
    <source>
        <dbReference type="ARBA" id="ARBA00022729"/>
    </source>
</evidence>
<feature type="chain" id="PRO_5030586618" evidence="2">
    <location>
        <begin position="19"/>
        <end position="541"/>
    </location>
</feature>
<keyword evidence="7" id="KW-1185">Reference proteome</keyword>
<dbReference type="Pfam" id="PF16116">
    <property type="entry name" value="DUF4832"/>
    <property type="match status" value="1"/>
</dbReference>
<evidence type="ECO:0000313" key="7">
    <source>
        <dbReference type="Proteomes" id="UP000535020"/>
    </source>
</evidence>
<dbReference type="Pfam" id="PF18962">
    <property type="entry name" value="Por_Secre_tail"/>
    <property type="match status" value="1"/>
</dbReference>
<evidence type="ECO:0000259" key="5">
    <source>
        <dbReference type="Pfam" id="PF18962"/>
    </source>
</evidence>
<feature type="domain" description="DUF4832" evidence="3">
    <location>
        <begin position="228"/>
        <end position="432"/>
    </location>
</feature>
<protein>
    <submittedName>
        <fullName evidence="6">DUF4832 domain-containing protein</fullName>
    </submittedName>
</protein>
<feature type="domain" description="Secretion system C-terminal sorting" evidence="5">
    <location>
        <begin position="468"/>
        <end position="539"/>
    </location>
</feature>
<dbReference type="AlphaFoldDB" id="A0A7Y8XZS1"/>
<gene>
    <name evidence="6" type="ORF">HZF10_03330</name>
</gene>
<dbReference type="EMBL" id="JACBJI010000001">
    <property type="protein sequence ID" value="NYA69939.1"/>
    <property type="molecule type" value="Genomic_DNA"/>
</dbReference>
<reference evidence="6 7" key="1">
    <citation type="submission" date="2020-07" db="EMBL/GenBank/DDBJ databases">
        <authorList>
            <person name="Sun Q."/>
        </authorList>
    </citation>
    <scope>NUCLEOTIDE SEQUENCE [LARGE SCALE GENOMIC DNA]</scope>
    <source>
        <strain evidence="6 7">MAH-1</strain>
    </source>
</reference>
<dbReference type="NCBIfam" id="TIGR04183">
    <property type="entry name" value="Por_Secre_tail"/>
    <property type="match status" value="1"/>
</dbReference>
<keyword evidence="1 2" id="KW-0732">Signal</keyword>
<evidence type="ECO:0000256" key="2">
    <source>
        <dbReference type="SAM" id="SignalP"/>
    </source>
</evidence>
<dbReference type="Proteomes" id="UP000535020">
    <property type="component" value="Unassembled WGS sequence"/>
</dbReference>
<dbReference type="RefSeq" id="WP_176004759.1">
    <property type="nucleotide sequence ID" value="NZ_JABWMI010000005.1"/>
</dbReference>
<comment type="caution">
    <text evidence="6">The sequence shown here is derived from an EMBL/GenBank/DDBJ whole genome shotgun (WGS) entry which is preliminary data.</text>
</comment>
<evidence type="ECO:0000313" key="6">
    <source>
        <dbReference type="EMBL" id="NYA69939.1"/>
    </source>
</evidence>
<name>A0A7Y8XZS1_9FLAO</name>
<evidence type="ECO:0000259" key="3">
    <source>
        <dbReference type="Pfam" id="PF16116"/>
    </source>
</evidence>
<sequence length="541" mass="59682">MKKLLALTGALISFCGIAQTTTVSYAPTTASFSNPERGFYRHTETHSDSYSSLNQTTLTNYRVNNKYTLVLRLCYLENFVNANISSSYLTAMQADFTKIRNAGLKCILRFAYSDDNDNGNPQDASKAQILAHIGQLQNMLQENADVIAVVQAGFIGAWGEWYYTDHFGMEPTATDYQNRKAVVDALLAALPTSRMVQLRTPSLKRNTYTTSAALTAAQAFSTSLPVARIGHHNDCFLASEDDYGTYNNIGSEYPYLEQETKYTPMGGETCAVNEPRSECETALLEMAKFHWSYLNVDYHPDVIDGFESNSCLDDMERRLGYRFELQSGTYPNTANIGSAMAVSFQVKNTGFAAPYNPRTAYIVLKNTTNGVVYSIPLATNVRLWQSNTTQTVTESIVLPNNMTTGAYQLYLNLPDPAAALSTRPEYSIRMANDNVWDNSTGYNSLNHTINVGTALGVGDNPIATELRIYPVPTHGELTVEYDGIEDFKATVFNSVGQVVGVRSSLNGNKMLLNTSGLSNGIYFVQLDNGSTKTVKKFIVSN</sequence>
<dbReference type="Pfam" id="PF16173">
    <property type="entry name" value="DUF4874"/>
    <property type="match status" value="1"/>
</dbReference>
<evidence type="ECO:0000259" key="4">
    <source>
        <dbReference type="Pfam" id="PF16173"/>
    </source>
</evidence>